<keyword evidence="3" id="KW-1185">Reference proteome</keyword>
<evidence type="ECO:0000313" key="3">
    <source>
        <dbReference type="Proteomes" id="UP000660729"/>
    </source>
</evidence>
<comment type="caution">
    <text evidence="2">The sequence shown here is derived from an EMBL/GenBank/DDBJ whole genome shotgun (WGS) entry which is preliminary data.</text>
</comment>
<gene>
    <name evidence="2" type="ORF">HII31_13541</name>
</gene>
<dbReference type="EMBL" id="JABCIY010000342">
    <property type="protein sequence ID" value="KAF7185266.1"/>
    <property type="molecule type" value="Genomic_DNA"/>
</dbReference>
<sequence>MTREVRQSWRVAFSSGTETGGLPLKNAMLKHDEAPNHRDCNVTQLFLLADCQSAALASTLVQQAQEVRPHPTDTCRSPVLREQPQFQVSLPACAFIQMPRHHCKASGESWKEELCKRTRVPQVSSQGKLLALSRSHRDRTRVRNTSIESG</sequence>
<evidence type="ECO:0000313" key="2">
    <source>
        <dbReference type="EMBL" id="KAF7185266.1"/>
    </source>
</evidence>
<dbReference type="Proteomes" id="UP000660729">
    <property type="component" value="Unassembled WGS sequence"/>
</dbReference>
<organism evidence="2 3">
    <name type="scientific">Pseudocercospora fuligena</name>
    <dbReference type="NCBI Taxonomy" id="685502"/>
    <lineage>
        <taxon>Eukaryota</taxon>
        <taxon>Fungi</taxon>
        <taxon>Dikarya</taxon>
        <taxon>Ascomycota</taxon>
        <taxon>Pezizomycotina</taxon>
        <taxon>Dothideomycetes</taxon>
        <taxon>Dothideomycetidae</taxon>
        <taxon>Mycosphaerellales</taxon>
        <taxon>Mycosphaerellaceae</taxon>
        <taxon>Pseudocercospora</taxon>
    </lineage>
</organism>
<accession>A0A8H6R3J2</accession>
<name>A0A8H6R3J2_9PEZI</name>
<reference evidence="2" key="1">
    <citation type="submission" date="2020-04" db="EMBL/GenBank/DDBJ databases">
        <title>Draft genome resource of the tomato pathogen Pseudocercospora fuligena.</title>
        <authorList>
            <person name="Zaccaron A."/>
        </authorList>
    </citation>
    <scope>NUCLEOTIDE SEQUENCE</scope>
    <source>
        <strain evidence="2">PF001</strain>
    </source>
</reference>
<feature type="non-terminal residue" evidence="2">
    <location>
        <position position="150"/>
    </location>
</feature>
<evidence type="ECO:0000256" key="1">
    <source>
        <dbReference type="SAM" id="MobiDB-lite"/>
    </source>
</evidence>
<feature type="region of interest" description="Disordered" evidence="1">
    <location>
        <begin position="126"/>
        <end position="150"/>
    </location>
</feature>
<dbReference type="AlphaFoldDB" id="A0A8H6R3J2"/>
<protein>
    <submittedName>
        <fullName evidence="2">Uncharacterized protein</fullName>
    </submittedName>
</protein>
<proteinExistence type="predicted"/>